<dbReference type="CDD" id="cd06225">
    <property type="entry name" value="HAMP"/>
    <property type="match status" value="1"/>
</dbReference>
<dbReference type="InterPro" id="IPR003594">
    <property type="entry name" value="HATPase_dom"/>
</dbReference>
<dbReference type="SMART" id="SM00304">
    <property type="entry name" value="HAMP"/>
    <property type="match status" value="1"/>
</dbReference>
<evidence type="ECO:0000256" key="2">
    <source>
        <dbReference type="ARBA" id="ARBA00004651"/>
    </source>
</evidence>
<dbReference type="AlphaFoldDB" id="A0A385TMD0"/>
<dbReference type="GO" id="GO:0005886">
    <property type="term" value="C:plasma membrane"/>
    <property type="evidence" value="ECO:0007669"/>
    <property type="project" value="UniProtKB-SubCell"/>
</dbReference>
<dbReference type="InterPro" id="IPR003660">
    <property type="entry name" value="HAMP_dom"/>
</dbReference>
<keyword evidence="18" id="KW-1185">Reference proteome</keyword>
<evidence type="ECO:0000259" key="16">
    <source>
        <dbReference type="PROSITE" id="PS50885"/>
    </source>
</evidence>
<dbReference type="GO" id="GO:0005524">
    <property type="term" value="F:ATP binding"/>
    <property type="evidence" value="ECO:0007669"/>
    <property type="project" value="UniProtKB-KW"/>
</dbReference>
<dbReference type="KEGG" id="plw:D5F53_10805"/>
<name>A0A385TMD0_PAELA</name>
<dbReference type="Gene3D" id="6.10.340.10">
    <property type="match status" value="1"/>
</dbReference>
<dbReference type="InterPro" id="IPR005467">
    <property type="entry name" value="His_kinase_dom"/>
</dbReference>
<evidence type="ECO:0000313" key="18">
    <source>
        <dbReference type="Proteomes" id="UP000266552"/>
    </source>
</evidence>
<dbReference type="PANTHER" id="PTHR42713">
    <property type="entry name" value="HISTIDINE KINASE-RELATED"/>
    <property type="match status" value="1"/>
</dbReference>
<evidence type="ECO:0000313" key="17">
    <source>
        <dbReference type="EMBL" id="AYB43752.1"/>
    </source>
</evidence>
<dbReference type="InterPro" id="IPR004358">
    <property type="entry name" value="Sig_transdc_His_kin-like_C"/>
</dbReference>
<feature type="transmembrane region" description="Helical" evidence="14">
    <location>
        <begin position="298"/>
        <end position="318"/>
    </location>
</feature>
<dbReference type="SUPFAM" id="SSF55874">
    <property type="entry name" value="ATPase domain of HSP90 chaperone/DNA topoisomerase II/histidine kinase"/>
    <property type="match status" value="1"/>
</dbReference>
<evidence type="ECO:0000256" key="12">
    <source>
        <dbReference type="ARBA" id="ARBA00023012"/>
    </source>
</evidence>
<dbReference type="InterPro" id="IPR033479">
    <property type="entry name" value="dCache_1"/>
</dbReference>
<dbReference type="CDD" id="cd12912">
    <property type="entry name" value="PDC2_MCP_like"/>
    <property type="match status" value="1"/>
</dbReference>
<evidence type="ECO:0000256" key="11">
    <source>
        <dbReference type="ARBA" id="ARBA00022989"/>
    </source>
</evidence>
<comment type="catalytic activity">
    <reaction evidence="1">
        <text>ATP + protein L-histidine = ADP + protein N-phospho-L-histidine.</text>
        <dbReference type="EC" id="2.7.13.3"/>
    </reaction>
</comment>
<evidence type="ECO:0000259" key="15">
    <source>
        <dbReference type="PROSITE" id="PS50109"/>
    </source>
</evidence>
<keyword evidence="12" id="KW-0902">Two-component regulatory system</keyword>
<reference evidence="17 18" key="1">
    <citation type="submission" date="2018-09" db="EMBL/GenBank/DDBJ databases">
        <title>Genome Sequence of Paenibacillus lautus Strain E7593-69, Azo Dye-Degrading Bacteria, Isolated from Commercial Tattoo Inks.</title>
        <authorList>
            <person name="Nho S.W."/>
            <person name="Kim S.-J."/>
            <person name="Kweon O."/>
            <person name="Cerniglia C.E."/>
        </authorList>
    </citation>
    <scope>NUCLEOTIDE SEQUENCE [LARGE SCALE GENOMIC DNA]</scope>
    <source>
        <strain evidence="17 18">E7593-69</strain>
    </source>
</reference>
<feature type="domain" description="HAMP" evidence="16">
    <location>
        <begin position="320"/>
        <end position="372"/>
    </location>
</feature>
<keyword evidence="7 14" id="KW-0812">Transmembrane</keyword>
<evidence type="ECO:0000256" key="8">
    <source>
        <dbReference type="ARBA" id="ARBA00022741"/>
    </source>
</evidence>
<keyword evidence="11 14" id="KW-1133">Transmembrane helix</keyword>
<dbReference type="Pfam" id="PF06580">
    <property type="entry name" value="His_kinase"/>
    <property type="match status" value="1"/>
</dbReference>
<keyword evidence="13 14" id="KW-0472">Membrane</keyword>
<evidence type="ECO:0000256" key="5">
    <source>
        <dbReference type="ARBA" id="ARBA00022553"/>
    </source>
</evidence>
<dbReference type="Gene3D" id="3.30.450.20">
    <property type="entry name" value="PAS domain"/>
    <property type="match status" value="2"/>
</dbReference>
<keyword evidence="10" id="KW-0067">ATP-binding</keyword>
<organism evidence="17 18">
    <name type="scientific">Paenibacillus lautus</name>
    <name type="common">Bacillus lautus</name>
    <dbReference type="NCBI Taxonomy" id="1401"/>
    <lineage>
        <taxon>Bacteria</taxon>
        <taxon>Bacillati</taxon>
        <taxon>Bacillota</taxon>
        <taxon>Bacilli</taxon>
        <taxon>Bacillales</taxon>
        <taxon>Paenibacillaceae</taxon>
        <taxon>Paenibacillus</taxon>
    </lineage>
</organism>
<dbReference type="Proteomes" id="UP000266552">
    <property type="component" value="Chromosome"/>
</dbReference>
<evidence type="ECO:0000256" key="1">
    <source>
        <dbReference type="ARBA" id="ARBA00000085"/>
    </source>
</evidence>
<keyword evidence="4" id="KW-1003">Cell membrane</keyword>
<keyword evidence="6" id="KW-0808">Transferase</keyword>
<dbReference type="SMART" id="SM00387">
    <property type="entry name" value="HATPase_c"/>
    <property type="match status" value="1"/>
</dbReference>
<dbReference type="Pfam" id="PF02743">
    <property type="entry name" value="dCache_1"/>
    <property type="match status" value="1"/>
</dbReference>
<evidence type="ECO:0000256" key="14">
    <source>
        <dbReference type="SAM" id="Phobius"/>
    </source>
</evidence>
<proteinExistence type="predicted"/>
<sequence>MKAPQRIKSIQSRIASSFVMLVLFTALLLIFISYRLSESAVRETAESYTSELINQVNANIQTYITGMKDISLAAMNNPNVREYLASADELEPAQLAVLKAKISDYFHSIRVSRKDIASINIFGAGGTFISDRSNAELNPYIGLSDQPWYRQAKENQGQTVISSSHVQPVIKGEYRWVVSLSRELSGMDSTQGLGILLIDLNFKVINDMLSKLDLGNRGYVFVIDREGRIVYHPQQQLLYSNLKTERLDQVLQDKHGSFVVKEDGASRIYSIKDTDFGWKIVGVFYENELVDNKKQMQLSFAVAGLLCLVVGVLFSVVLSRNLTRPIKKLQEKMMEVEKGNFDIRVPVGHSREISGLARSFNVMVLKIKELMYQIVVEQEIKRKSELNALQAQINPHFLYNTLDSIIWMAESKKHDEVILMTSALARLFRASLSKGREMIPIATEVEHITNYLKIQQMRYQDKITFALDIDRGLYPYLTLKVLLQPLVENAIYHGIKNKEGPGTITITGVRRDHRIEFQVTDDGIGMDQSKVETLLTSKEGTRSRNSVGIANVHQRIQLYFGTEYGLSYASVPGSGTSVTLVIPAIHADEWQRAEGDVP</sequence>
<dbReference type="EMBL" id="CP032412">
    <property type="protein sequence ID" value="AYB43752.1"/>
    <property type="molecule type" value="Genomic_DNA"/>
</dbReference>
<dbReference type="GO" id="GO:0000155">
    <property type="term" value="F:phosphorelay sensor kinase activity"/>
    <property type="evidence" value="ECO:0007669"/>
    <property type="project" value="InterPro"/>
</dbReference>
<evidence type="ECO:0000256" key="3">
    <source>
        <dbReference type="ARBA" id="ARBA00012438"/>
    </source>
</evidence>
<dbReference type="Pfam" id="PF02518">
    <property type="entry name" value="HATPase_c"/>
    <property type="match status" value="1"/>
</dbReference>
<gene>
    <name evidence="17" type="ORF">D5F53_10805</name>
</gene>
<dbReference type="PANTHER" id="PTHR42713:SF2">
    <property type="entry name" value="TWO-COMPONENT SENSOR KINASE YESM"/>
    <property type="match status" value="1"/>
</dbReference>
<dbReference type="PROSITE" id="PS50885">
    <property type="entry name" value="HAMP"/>
    <property type="match status" value="1"/>
</dbReference>
<keyword evidence="5" id="KW-0597">Phosphoprotein</keyword>
<accession>A0A385TMD0</accession>
<dbReference type="InterPro" id="IPR036890">
    <property type="entry name" value="HATPase_C_sf"/>
</dbReference>
<dbReference type="PROSITE" id="PS50109">
    <property type="entry name" value="HIS_KIN"/>
    <property type="match status" value="1"/>
</dbReference>
<dbReference type="Pfam" id="PF00672">
    <property type="entry name" value="HAMP"/>
    <property type="match status" value="1"/>
</dbReference>
<keyword evidence="9 17" id="KW-0418">Kinase</keyword>
<protein>
    <recommendedName>
        <fullName evidence="3">histidine kinase</fullName>
        <ecNumber evidence="3">2.7.13.3</ecNumber>
    </recommendedName>
</protein>
<dbReference type="InterPro" id="IPR051552">
    <property type="entry name" value="HptR"/>
</dbReference>
<evidence type="ECO:0000256" key="4">
    <source>
        <dbReference type="ARBA" id="ARBA00022475"/>
    </source>
</evidence>
<dbReference type="EC" id="2.7.13.3" evidence="3"/>
<dbReference type="RefSeq" id="WP_119847683.1">
    <property type="nucleotide sequence ID" value="NZ_CP032412.1"/>
</dbReference>
<dbReference type="InterPro" id="IPR010559">
    <property type="entry name" value="Sig_transdc_His_kin_internal"/>
</dbReference>
<evidence type="ECO:0000256" key="7">
    <source>
        <dbReference type="ARBA" id="ARBA00022692"/>
    </source>
</evidence>
<evidence type="ECO:0000256" key="13">
    <source>
        <dbReference type="ARBA" id="ARBA00023136"/>
    </source>
</evidence>
<dbReference type="SUPFAM" id="SSF158472">
    <property type="entry name" value="HAMP domain-like"/>
    <property type="match status" value="1"/>
</dbReference>
<evidence type="ECO:0000256" key="10">
    <source>
        <dbReference type="ARBA" id="ARBA00022840"/>
    </source>
</evidence>
<dbReference type="PRINTS" id="PR00344">
    <property type="entry name" value="BCTRLSENSOR"/>
</dbReference>
<comment type="subcellular location">
    <subcellularLocation>
        <location evidence="2">Cell membrane</location>
        <topology evidence="2">Multi-pass membrane protein</topology>
    </subcellularLocation>
</comment>
<feature type="domain" description="Histidine kinase" evidence="15">
    <location>
        <begin position="479"/>
        <end position="586"/>
    </location>
</feature>
<keyword evidence="8" id="KW-0547">Nucleotide-binding</keyword>
<evidence type="ECO:0000256" key="6">
    <source>
        <dbReference type="ARBA" id="ARBA00022679"/>
    </source>
</evidence>
<evidence type="ECO:0000256" key="9">
    <source>
        <dbReference type="ARBA" id="ARBA00022777"/>
    </source>
</evidence>
<dbReference type="Gene3D" id="3.30.565.10">
    <property type="entry name" value="Histidine kinase-like ATPase, C-terminal domain"/>
    <property type="match status" value="1"/>
</dbReference>